<organism evidence="1 2">
    <name type="scientific">Butyrivibrio fibrisolvens DSM 3071</name>
    <dbReference type="NCBI Taxonomy" id="1121131"/>
    <lineage>
        <taxon>Bacteria</taxon>
        <taxon>Bacillati</taxon>
        <taxon>Bacillota</taxon>
        <taxon>Clostridia</taxon>
        <taxon>Lachnospirales</taxon>
        <taxon>Lachnospiraceae</taxon>
        <taxon>Butyrivibrio</taxon>
    </lineage>
</organism>
<sequence length="132" mass="14921">MELYVGGAFQGKKAYVDNEYSDKNLKWFDGKDCVEKDCDYRTIADFEAVCNYHEVIRKELLDGVTPEDELKRLLDLNKDLIIVCDEVGCGVIPISKEDRMYREAVGRCMCIAASKADKVTRIICGIGQKIKG</sequence>
<name>A0A1M5Z3Q1_BUTFI</name>
<keyword evidence="1" id="KW-0808">Transferase</keyword>
<reference evidence="2" key="1">
    <citation type="submission" date="2016-11" db="EMBL/GenBank/DDBJ databases">
        <authorList>
            <person name="Varghese N."/>
            <person name="Submissions S."/>
        </authorList>
    </citation>
    <scope>NUCLEOTIDE SEQUENCE [LARGE SCALE GENOMIC DNA]</scope>
    <source>
        <strain evidence="2">DSM 3071</strain>
    </source>
</reference>
<dbReference type="GO" id="GO:0043752">
    <property type="term" value="F:adenosylcobinamide kinase activity"/>
    <property type="evidence" value="ECO:0007669"/>
    <property type="project" value="InterPro"/>
</dbReference>
<dbReference type="UniPathway" id="UPA00148">
    <property type="reaction ID" value="UER00236"/>
</dbReference>
<keyword evidence="2" id="KW-1185">Reference proteome</keyword>
<gene>
    <name evidence="1" type="ORF">SAMN02745229_01978</name>
</gene>
<dbReference type="InterPro" id="IPR027417">
    <property type="entry name" value="P-loop_NTPase"/>
</dbReference>
<dbReference type="RefSeq" id="WP_073387388.1">
    <property type="nucleotide sequence ID" value="NZ_FQXK01000015.1"/>
</dbReference>
<accession>A0A1M5Z3Q1</accession>
<dbReference type="AlphaFoldDB" id="A0A1M5Z3Q1"/>
<dbReference type="SUPFAM" id="SSF52540">
    <property type="entry name" value="P-loop containing nucleoside triphosphate hydrolases"/>
    <property type="match status" value="1"/>
</dbReference>
<evidence type="ECO:0000313" key="1">
    <source>
        <dbReference type="EMBL" id="SHI18829.1"/>
    </source>
</evidence>
<keyword evidence="1" id="KW-0418">Kinase</keyword>
<evidence type="ECO:0000313" key="2">
    <source>
        <dbReference type="Proteomes" id="UP000184278"/>
    </source>
</evidence>
<dbReference type="GO" id="GO:0000166">
    <property type="term" value="F:nucleotide binding"/>
    <property type="evidence" value="ECO:0007669"/>
    <property type="project" value="InterPro"/>
</dbReference>
<dbReference type="OrthoDB" id="1766664at2"/>
<dbReference type="GO" id="GO:0016779">
    <property type="term" value="F:nucleotidyltransferase activity"/>
    <property type="evidence" value="ECO:0007669"/>
    <property type="project" value="UniProtKB-KW"/>
</dbReference>
<protein>
    <submittedName>
        <fullName evidence="1">Adenosylcobinamide kinase /adenosylcobinamide-phosphate guanylyltransferase</fullName>
    </submittedName>
</protein>
<proteinExistence type="predicted"/>
<dbReference type="GeneID" id="89508734"/>
<keyword evidence="1" id="KW-0548">Nucleotidyltransferase</keyword>
<dbReference type="Proteomes" id="UP000184278">
    <property type="component" value="Unassembled WGS sequence"/>
</dbReference>
<dbReference type="InterPro" id="IPR003203">
    <property type="entry name" value="CobU/CobP"/>
</dbReference>
<dbReference type="GO" id="GO:0009236">
    <property type="term" value="P:cobalamin biosynthetic process"/>
    <property type="evidence" value="ECO:0007669"/>
    <property type="project" value="UniProtKB-UniPathway"/>
</dbReference>
<dbReference type="Pfam" id="PF02283">
    <property type="entry name" value="CobU"/>
    <property type="match status" value="1"/>
</dbReference>
<dbReference type="Gene3D" id="3.40.50.300">
    <property type="entry name" value="P-loop containing nucleotide triphosphate hydrolases"/>
    <property type="match status" value="1"/>
</dbReference>
<dbReference type="EMBL" id="FQXK01000015">
    <property type="protein sequence ID" value="SHI18829.1"/>
    <property type="molecule type" value="Genomic_DNA"/>
</dbReference>
<dbReference type="STRING" id="1121131.SAMN02745229_01978"/>